<dbReference type="Proteomes" id="UP000292685">
    <property type="component" value="Unassembled WGS sequence"/>
</dbReference>
<dbReference type="PANTHER" id="PTHR30363">
    <property type="entry name" value="HTH-TYPE TRANSCRIPTIONAL REGULATOR SRLR-RELATED"/>
    <property type="match status" value="1"/>
</dbReference>
<feature type="compositionally biased region" description="Basic and acidic residues" evidence="1">
    <location>
        <begin position="12"/>
        <end position="29"/>
    </location>
</feature>
<protein>
    <submittedName>
        <fullName evidence="2">Transcriptional regulator</fullName>
    </submittedName>
</protein>
<reference evidence="2 3" key="1">
    <citation type="submission" date="2019-02" db="EMBL/GenBank/DDBJ databases">
        <title>Sequencing the genomes of 1000 actinobacteria strains.</title>
        <authorList>
            <person name="Klenk H.-P."/>
        </authorList>
    </citation>
    <scope>NUCLEOTIDE SEQUENCE [LARGE SCALE GENOMIC DNA]</scope>
    <source>
        <strain evidence="2 3">DSM 17364</strain>
    </source>
</reference>
<comment type="caution">
    <text evidence="2">The sequence shown here is derived from an EMBL/GenBank/DDBJ whole genome shotgun (WGS) entry which is preliminary data.</text>
</comment>
<dbReference type="InterPro" id="IPR036388">
    <property type="entry name" value="WH-like_DNA-bd_sf"/>
</dbReference>
<accession>A0A4Q8AAS7</accession>
<name>A0A4Q8AAS7_9MICC</name>
<keyword evidence="3" id="KW-1185">Reference proteome</keyword>
<dbReference type="CDD" id="cd00090">
    <property type="entry name" value="HTH_ARSR"/>
    <property type="match status" value="1"/>
</dbReference>
<organism evidence="2 3">
    <name type="scientific">Zhihengliuella halotolerans</name>
    <dbReference type="NCBI Taxonomy" id="370736"/>
    <lineage>
        <taxon>Bacteria</taxon>
        <taxon>Bacillati</taxon>
        <taxon>Actinomycetota</taxon>
        <taxon>Actinomycetes</taxon>
        <taxon>Micrococcales</taxon>
        <taxon>Micrococcaceae</taxon>
        <taxon>Zhihengliuella</taxon>
    </lineage>
</organism>
<dbReference type="Pfam" id="PF12840">
    <property type="entry name" value="HTH_20"/>
    <property type="match status" value="1"/>
</dbReference>
<dbReference type="InterPro" id="IPR036390">
    <property type="entry name" value="WH_DNA-bd_sf"/>
</dbReference>
<dbReference type="OrthoDB" id="3375207at2"/>
<gene>
    <name evidence="2" type="ORF">EV380_0795</name>
</gene>
<dbReference type="Gene3D" id="1.10.10.10">
    <property type="entry name" value="Winged helix-like DNA-binding domain superfamily/Winged helix DNA-binding domain"/>
    <property type="match status" value="1"/>
</dbReference>
<dbReference type="EMBL" id="SHLA01000001">
    <property type="protein sequence ID" value="RZU61232.1"/>
    <property type="molecule type" value="Genomic_DNA"/>
</dbReference>
<proteinExistence type="predicted"/>
<evidence type="ECO:0000256" key="1">
    <source>
        <dbReference type="SAM" id="MobiDB-lite"/>
    </source>
</evidence>
<dbReference type="SUPFAM" id="SSF46785">
    <property type="entry name" value="Winged helix' DNA-binding domain"/>
    <property type="match status" value="1"/>
</dbReference>
<dbReference type="InterPro" id="IPR011991">
    <property type="entry name" value="ArsR-like_HTH"/>
</dbReference>
<sequence>MYSAQLTTPDDGGARPHDTGAPENEERTRDRVLQAVLKQGPVSAAELGESLGFTPAAVRRHLDTLSKQGLVEVKLTASQSAGAGRPARRYVLSQRGQTKLGNDYLDIATEALTELAEAVGPEAIHTFAARRFGAMERRYQPLVDAAGDDVTARADALAKALAEDGFVGYTREVGANLPEAMQSVQLCQGHCPIQGLAAEFPDFCEEETKTFARLLGVDVRRLSTLAGGGHVCTTHVPVGRHMTPQRAEKRTRIKINKQERPR</sequence>
<evidence type="ECO:0000313" key="2">
    <source>
        <dbReference type="EMBL" id="RZU61232.1"/>
    </source>
</evidence>
<evidence type="ECO:0000313" key="3">
    <source>
        <dbReference type="Proteomes" id="UP000292685"/>
    </source>
</evidence>
<dbReference type="AlphaFoldDB" id="A0A4Q8AAS7"/>
<dbReference type="InterPro" id="IPR050313">
    <property type="entry name" value="Carb_Metab_HTH_regulators"/>
</dbReference>
<dbReference type="PANTHER" id="PTHR30363:SF28">
    <property type="entry name" value="TRANSCRIPTIONAL REGULATORY PROTEIN-RELATED"/>
    <property type="match status" value="1"/>
</dbReference>
<feature type="region of interest" description="Disordered" evidence="1">
    <location>
        <begin position="1"/>
        <end position="29"/>
    </location>
</feature>